<sequence>MPSSSRFRPLFIGALMGASVVFANPLGFREYAQQIVVTFPDAAAAAAAQLQPRPLPRRYTLHFSARWDDSTPGHARTNAVQARHGIKGTFFYNAANDDHVKLAQDILAAGSAIGLHTVNHPNLSTLSPNRQFYEFMRNRIVLESRVNASVVTQALPFCVYTSPESYTQHDIGRILQAVGVIGTPEVFYPHFGRNLAYPAKALAESYPLRPGDREINFDNFNKSFAKVLQNRDAMLAHPSVAVGIHSWHTAQGIKDLETLYRDNAHNPDWWYANHNDYGAYRYEALNARISKRVDGNRAVFTITRFRPEELGANVPLWLEVTGAKPSAVDQAALHDDLIELPHAASVGLPDLYDAVNADGRSAKFPFLSATLTQPAPQQWSFTVTNTGTETLQDLQATFIFPPQWPKLTIRSDKASLAPGESAVFTAEQAEPNRALRFQFDRAYYAARIDFSANGRRGRLYADLFTPPPADAPARVADCARVLFPVPDDCDLAALSTPGNAPVIAGADVLPTHPANEATPGLINTAVKDRKLRELKKPFAAIVEFTPKAAGPIRLRSNAKELFLNGQALIKDKHGIVAITPRDGLNRLVCQNELGNGTVFIYLNDGNSEQTAVTIHPTISGQ</sequence>
<dbReference type="Gene3D" id="3.20.20.370">
    <property type="entry name" value="Glycoside hydrolase/deacetylase"/>
    <property type="match status" value="1"/>
</dbReference>
<organism evidence="2 3">
    <name type="scientific">Oligosphaera ethanolica</name>
    <dbReference type="NCBI Taxonomy" id="760260"/>
    <lineage>
        <taxon>Bacteria</taxon>
        <taxon>Pseudomonadati</taxon>
        <taxon>Lentisphaerota</taxon>
        <taxon>Oligosphaeria</taxon>
        <taxon>Oligosphaerales</taxon>
        <taxon>Oligosphaeraceae</taxon>
        <taxon>Oligosphaera</taxon>
    </lineage>
</organism>
<dbReference type="Pfam" id="PF01522">
    <property type="entry name" value="Polysacc_deac_1"/>
    <property type="match status" value="1"/>
</dbReference>
<evidence type="ECO:0000313" key="3">
    <source>
        <dbReference type="Proteomes" id="UP001238163"/>
    </source>
</evidence>
<proteinExistence type="predicted"/>
<feature type="domain" description="NodB homology" evidence="1">
    <location>
        <begin position="76"/>
        <end position="161"/>
    </location>
</feature>
<keyword evidence="3" id="KW-1185">Reference proteome</keyword>
<dbReference type="SUPFAM" id="SSF88713">
    <property type="entry name" value="Glycoside hydrolase/deacetylase"/>
    <property type="match status" value="1"/>
</dbReference>
<evidence type="ECO:0000313" key="2">
    <source>
        <dbReference type="EMBL" id="MDQ0290112.1"/>
    </source>
</evidence>
<dbReference type="InterPro" id="IPR011330">
    <property type="entry name" value="Glyco_hydro/deAcase_b/a-brl"/>
</dbReference>
<dbReference type="Proteomes" id="UP001238163">
    <property type="component" value="Unassembled WGS sequence"/>
</dbReference>
<dbReference type="AlphaFoldDB" id="A0AAE4AQ64"/>
<reference evidence="2" key="1">
    <citation type="submission" date="2023-07" db="EMBL/GenBank/DDBJ databases">
        <title>Genomic Encyclopedia of Type Strains, Phase IV (KMG-IV): sequencing the most valuable type-strain genomes for metagenomic binning, comparative biology and taxonomic classification.</title>
        <authorList>
            <person name="Goeker M."/>
        </authorList>
    </citation>
    <scope>NUCLEOTIDE SEQUENCE</scope>
    <source>
        <strain evidence="2">DSM 24202</strain>
    </source>
</reference>
<dbReference type="GO" id="GO:0005975">
    <property type="term" value="P:carbohydrate metabolic process"/>
    <property type="evidence" value="ECO:0007669"/>
    <property type="project" value="InterPro"/>
</dbReference>
<dbReference type="GO" id="GO:0016810">
    <property type="term" value="F:hydrolase activity, acting on carbon-nitrogen (but not peptide) bonds"/>
    <property type="evidence" value="ECO:0007669"/>
    <property type="project" value="InterPro"/>
</dbReference>
<protein>
    <submittedName>
        <fullName evidence="2">Peptidoglycan/xylan/chitin deacetylase (PgdA/CDA1 family)</fullName>
    </submittedName>
</protein>
<dbReference type="InterPro" id="IPR002509">
    <property type="entry name" value="NODB_dom"/>
</dbReference>
<gene>
    <name evidence="2" type="ORF">J3R75_002219</name>
</gene>
<comment type="caution">
    <text evidence="2">The sequence shown here is derived from an EMBL/GenBank/DDBJ whole genome shotgun (WGS) entry which is preliminary data.</text>
</comment>
<dbReference type="EMBL" id="JAUSVL010000001">
    <property type="protein sequence ID" value="MDQ0290112.1"/>
    <property type="molecule type" value="Genomic_DNA"/>
</dbReference>
<accession>A0AAE4AQ64</accession>
<evidence type="ECO:0000259" key="1">
    <source>
        <dbReference type="Pfam" id="PF01522"/>
    </source>
</evidence>
<name>A0AAE4AQ64_9BACT</name>
<dbReference type="RefSeq" id="WP_307261532.1">
    <property type="nucleotide sequence ID" value="NZ_JAUSVL010000001.1"/>
</dbReference>